<feature type="transmembrane region" description="Helical" evidence="1">
    <location>
        <begin position="417"/>
        <end position="439"/>
    </location>
</feature>
<dbReference type="Proteomes" id="UP000078348">
    <property type="component" value="Unassembled WGS sequence"/>
</dbReference>
<reference evidence="2 3" key="1">
    <citation type="submission" date="2016-05" db="EMBL/GenBank/DDBJ databases">
        <title>Nuclear genome of Blastocystis sp. subtype 1 NandII.</title>
        <authorList>
            <person name="Gentekaki E."/>
            <person name="Curtis B."/>
            <person name="Stairs C."/>
            <person name="Eme L."/>
            <person name="Herman E."/>
            <person name="Klimes V."/>
            <person name="Arias M.C."/>
            <person name="Elias M."/>
            <person name="Hilliou F."/>
            <person name="Klute M."/>
            <person name="Malik S.-B."/>
            <person name="Pightling A."/>
            <person name="Rachubinski R."/>
            <person name="Salas D."/>
            <person name="Schlacht A."/>
            <person name="Suga H."/>
            <person name="Archibald J."/>
            <person name="Ball S.G."/>
            <person name="Clark G."/>
            <person name="Dacks J."/>
            <person name="Van Der Giezen M."/>
            <person name="Tsaousis A."/>
            <person name="Roger A."/>
        </authorList>
    </citation>
    <scope>NUCLEOTIDE SEQUENCE [LARGE SCALE GENOMIC DNA]</scope>
    <source>
        <strain evidence="3">ATCC 50177 / NandII</strain>
    </source>
</reference>
<evidence type="ECO:0000256" key="1">
    <source>
        <dbReference type="SAM" id="Phobius"/>
    </source>
</evidence>
<gene>
    <name evidence="2" type="ORF">AV274_3948</name>
</gene>
<accession>A0A196SBG3</accession>
<evidence type="ECO:0000313" key="2">
    <source>
        <dbReference type="EMBL" id="OAO14358.1"/>
    </source>
</evidence>
<keyword evidence="1" id="KW-1133">Transmembrane helix</keyword>
<keyword evidence="3" id="KW-1185">Reference proteome</keyword>
<evidence type="ECO:0000313" key="3">
    <source>
        <dbReference type="Proteomes" id="UP000078348"/>
    </source>
</evidence>
<feature type="transmembrane region" description="Helical" evidence="1">
    <location>
        <begin position="95"/>
        <end position="125"/>
    </location>
</feature>
<dbReference type="AlphaFoldDB" id="A0A196SBG3"/>
<sequence length="476" mass="53566">MVAIGSVFSLINAIFSMNIFVLASWIAVIGVVFKFLRKEYIIWSSSGVMDMQDDDEIIPILRNKDAKPQKCPQCGQEVRKHALPRPKVLCTKAVFYIYIILIVIMLVLIGGAVVAGLVFPAYSLYLSPYLPTQRNLQAITNPLNRSSFEQLQDIFVNKNFSTNSMPIPDNYRHLLNVTIEQGEYVYSNCNAHLENAKDVLILIQDLKSVVNNKDEITSSLPPVTTVLAGLNATFYPYLDYLPLHIPLVQDTVDFFKAGNYSYDSLHQFVRTHHILTRDVMDLRVSEVVDIVFDPLSLVDPQFIEDMKQIVDEVKRNATFVGTDLVMKSNVVVNRGSAIVSGFFNNEDLGQFEEIPSEFLSTFSLLQSKYAEYRSILARAAATLPSFVQCLQGEGQKTVGQLKEFVISNYFGYFRVHFFYTLMVLAVVGALIAGLVFLCIQGWRLAKETLEYAKSLLTETSVETMNAINEFGSAVKE</sequence>
<name>A0A196SBG3_BLAHN</name>
<dbReference type="EMBL" id="LXWW01000255">
    <property type="protein sequence ID" value="OAO14358.1"/>
    <property type="molecule type" value="Genomic_DNA"/>
</dbReference>
<proteinExistence type="predicted"/>
<protein>
    <submittedName>
        <fullName evidence="2">Uncharacterized protein</fullName>
    </submittedName>
</protein>
<keyword evidence="1" id="KW-0472">Membrane</keyword>
<keyword evidence="1" id="KW-0812">Transmembrane</keyword>
<organism evidence="2 3">
    <name type="scientific">Blastocystis sp. subtype 1 (strain ATCC 50177 / NandII)</name>
    <dbReference type="NCBI Taxonomy" id="478820"/>
    <lineage>
        <taxon>Eukaryota</taxon>
        <taxon>Sar</taxon>
        <taxon>Stramenopiles</taxon>
        <taxon>Bigyra</taxon>
        <taxon>Opalozoa</taxon>
        <taxon>Opalinata</taxon>
        <taxon>Blastocystidae</taxon>
        <taxon>Blastocystis</taxon>
    </lineage>
</organism>
<feature type="transmembrane region" description="Helical" evidence="1">
    <location>
        <begin position="6"/>
        <end position="33"/>
    </location>
</feature>
<comment type="caution">
    <text evidence="2">The sequence shown here is derived from an EMBL/GenBank/DDBJ whole genome shotgun (WGS) entry which is preliminary data.</text>
</comment>
<dbReference type="OrthoDB" id="10415371at2759"/>